<reference evidence="11 12" key="1">
    <citation type="submission" date="2018-08" db="EMBL/GenBank/DDBJ databases">
        <title>The metabolism and importance of syntrophic acetate oxidation coupled to methane or sulfide production in haloalkaline environments.</title>
        <authorList>
            <person name="Timmers P.H.A."/>
            <person name="Vavourakis C.D."/>
            <person name="Sorokin D.Y."/>
            <person name="Sinninghe Damste J.S."/>
            <person name="Muyzer G."/>
            <person name="Stams A.J.M."/>
            <person name="Plugge C.M."/>
        </authorList>
    </citation>
    <scope>NUCLEOTIDE SEQUENCE [LARGE SCALE GENOMIC DNA]</scope>
    <source>
        <strain evidence="11">MSAO_Bac1</strain>
    </source>
</reference>
<dbReference type="GO" id="GO:0022625">
    <property type="term" value="C:cytosolic large ribosomal subunit"/>
    <property type="evidence" value="ECO:0007669"/>
    <property type="project" value="TreeGrafter"/>
</dbReference>
<dbReference type="Gene3D" id="3.30.160.810">
    <property type="match status" value="1"/>
</dbReference>
<comment type="similarity">
    <text evidence="1 7 8">Belongs to the universal ribosomal protein uL3 family.</text>
</comment>
<proteinExistence type="inferred from homology"/>
<comment type="subunit">
    <text evidence="7 9">Part of the 50S ribosomal subunit. Forms a cluster with proteins L14 and L19.</text>
</comment>
<feature type="region of interest" description="Disordered" evidence="10">
    <location>
        <begin position="121"/>
        <end position="144"/>
    </location>
</feature>
<evidence type="ECO:0000256" key="5">
    <source>
        <dbReference type="ARBA" id="ARBA00023274"/>
    </source>
</evidence>
<evidence type="ECO:0000256" key="1">
    <source>
        <dbReference type="ARBA" id="ARBA00006540"/>
    </source>
</evidence>
<dbReference type="Gene3D" id="2.40.30.10">
    <property type="entry name" value="Translation factors"/>
    <property type="match status" value="1"/>
</dbReference>
<dbReference type="HAMAP" id="MF_01325_B">
    <property type="entry name" value="Ribosomal_uL3_B"/>
    <property type="match status" value="1"/>
</dbReference>
<keyword evidence="5 7" id="KW-0687">Ribonucleoprotein</keyword>
<evidence type="ECO:0000256" key="4">
    <source>
        <dbReference type="ARBA" id="ARBA00022980"/>
    </source>
</evidence>
<dbReference type="Proteomes" id="UP000285138">
    <property type="component" value="Unassembled WGS sequence"/>
</dbReference>
<dbReference type="GO" id="GO:0019843">
    <property type="term" value="F:rRNA binding"/>
    <property type="evidence" value="ECO:0007669"/>
    <property type="project" value="UniProtKB-UniRule"/>
</dbReference>
<dbReference type="PANTHER" id="PTHR11229:SF16">
    <property type="entry name" value="LARGE RIBOSOMAL SUBUNIT PROTEIN UL3C"/>
    <property type="match status" value="1"/>
</dbReference>
<comment type="function">
    <text evidence="7 9">One of the primary rRNA binding proteins, it binds directly near the 3'-end of the 23S rRNA, where it nucleates assembly of the 50S subunit.</text>
</comment>
<accession>A0A424YH54</accession>
<evidence type="ECO:0000256" key="8">
    <source>
        <dbReference type="RuleBase" id="RU003905"/>
    </source>
</evidence>
<evidence type="ECO:0000256" key="2">
    <source>
        <dbReference type="ARBA" id="ARBA00022730"/>
    </source>
</evidence>
<dbReference type="PROSITE" id="PS00474">
    <property type="entry name" value="RIBOSOMAL_L3"/>
    <property type="match status" value="1"/>
</dbReference>
<dbReference type="PANTHER" id="PTHR11229">
    <property type="entry name" value="50S RIBOSOMAL PROTEIN L3"/>
    <property type="match status" value="1"/>
</dbReference>
<keyword evidence="3 7" id="KW-0694">RNA-binding</keyword>
<comment type="caution">
    <text evidence="11">The sequence shown here is derived from an EMBL/GenBank/DDBJ whole genome shotgun (WGS) entry which is preliminary data.</text>
</comment>
<evidence type="ECO:0000313" key="11">
    <source>
        <dbReference type="EMBL" id="RQD77428.1"/>
    </source>
</evidence>
<dbReference type="FunFam" id="3.30.160.810:FF:000001">
    <property type="entry name" value="50S ribosomal protein L3"/>
    <property type="match status" value="1"/>
</dbReference>
<evidence type="ECO:0000256" key="10">
    <source>
        <dbReference type="SAM" id="MobiDB-lite"/>
    </source>
</evidence>
<dbReference type="InterPro" id="IPR000597">
    <property type="entry name" value="Ribosomal_uL3"/>
</dbReference>
<dbReference type="SUPFAM" id="SSF50447">
    <property type="entry name" value="Translation proteins"/>
    <property type="match status" value="1"/>
</dbReference>
<dbReference type="FunFam" id="2.40.30.10:FF:000004">
    <property type="entry name" value="50S ribosomal protein L3"/>
    <property type="match status" value="1"/>
</dbReference>
<protein>
    <recommendedName>
        <fullName evidence="6 7">Large ribosomal subunit protein uL3</fullName>
    </recommendedName>
</protein>
<dbReference type="InterPro" id="IPR019927">
    <property type="entry name" value="Ribosomal_uL3_bac/org-type"/>
</dbReference>
<evidence type="ECO:0000256" key="9">
    <source>
        <dbReference type="RuleBase" id="RU003906"/>
    </source>
</evidence>
<dbReference type="EMBL" id="QZAA01000067">
    <property type="protein sequence ID" value="RQD77428.1"/>
    <property type="molecule type" value="Genomic_DNA"/>
</dbReference>
<dbReference type="InterPro" id="IPR019926">
    <property type="entry name" value="Ribosomal_uL3_CS"/>
</dbReference>
<evidence type="ECO:0000256" key="6">
    <source>
        <dbReference type="ARBA" id="ARBA00035243"/>
    </source>
</evidence>
<dbReference type="InterPro" id="IPR009000">
    <property type="entry name" value="Transl_B-barrel_sf"/>
</dbReference>
<evidence type="ECO:0000313" key="12">
    <source>
        <dbReference type="Proteomes" id="UP000285138"/>
    </source>
</evidence>
<sequence>MEKAILGRKIGMTQIYDEQGNLIPVTVVKAGPCTVIQKKGQETDGYEALQVGFEEQKEKRLNKPALGHFKKAQVAPKRFVKEIPVTNTEEYQVGQEIKVDIFNEGDFVDVTGITKGKGFAGSIKRHGQARGPKTHGSHYHRGPGALGSVDAARVFKGRPLPGRMGADRVTVQKLQVVKVLPEKDVILVKGSVPGNNKGLLVIKESVKGGKQKAASK</sequence>
<keyword evidence="2 7" id="KW-0699">rRNA-binding</keyword>
<organism evidence="11 12">
    <name type="scientific">Candidatus Syntrophonatronum acetioxidans</name>
    <dbReference type="NCBI Taxonomy" id="1795816"/>
    <lineage>
        <taxon>Bacteria</taxon>
        <taxon>Bacillati</taxon>
        <taxon>Bacillota</taxon>
        <taxon>Clostridia</taxon>
        <taxon>Eubacteriales</taxon>
        <taxon>Syntrophomonadaceae</taxon>
        <taxon>Candidatus Syntrophonatronum</taxon>
    </lineage>
</organism>
<keyword evidence="4 7" id="KW-0689">Ribosomal protein</keyword>
<dbReference type="GO" id="GO:0003735">
    <property type="term" value="F:structural constituent of ribosome"/>
    <property type="evidence" value="ECO:0007669"/>
    <property type="project" value="UniProtKB-UniRule"/>
</dbReference>
<name>A0A424YH54_9FIRM</name>
<dbReference type="Pfam" id="PF00297">
    <property type="entry name" value="Ribosomal_L3"/>
    <property type="match status" value="1"/>
</dbReference>
<dbReference type="GO" id="GO:0006412">
    <property type="term" value="P:translation"/>
    <property type="evidence" value="ECO:0007669"/>
    <property type="project" value="UniProtKB-UniRule"/>
</dbReference>
<evidence type="ECO:0000256" key="7">
    <source>
        <dbReference type="HAMAP-Rule" id="MF_01325"/>
    </source>
</evidence>
<dbReference type="NCBIfam" id="TIGR03625">
    <property type="entry name" value="L3_bact"/>
    <property type="match status" value="1"/>
</dbReference>
<gene>
    <name evidence="7" type="primary">rplC</name>
    <name evidence="11" type="ORF">D5R97_02285</name>
</gene>
<dbReference type="AlphaFoldDB" id="A0A424YH54"/>
<evidence type="ECO:0000256" key="3">
    <source>
        <dbReference type="ARBA" id="ARBA00022884"/>
    </source>
</evidence>
<feature type="compositionally biased region" description="Basic residues" evidence="10">
    <location>
        <begin position="123"/>
        <end position="141"/>
    </location>
</feature>